<organism evidence="2 3">
    <name type="scientific">Trinickia soli</name>
    <dbReference type="NCBI Taxonomy" id="380675"/>
    <lineage>
        <taxon>Bacteria</taxon>
        <taxon>Pseudomonadati</taxon>
        <taxon>Pseudomonadota</taxon>
        <taxon>Betaproteobacteria</taxon>
        <taxon>Burkholderiales</taxon>
        <taxon>Burkholderiaceae</taxon>
        <taxon>Trinickia</taxon>
    </lineage>
</organism>
<evidence type="ECO:0000313" key="2">
    <source>
        <dbReference type="EMBL" id="PMS19210.1"/>
    </source>
</evidence>
<keyword evidence="1" id="KW-1133">Transmembrane helix</keyword>
<proteinExistence type="predicted"/>
<keyword evidence="1" id="KW-0812">Transmembrane</keyword>
<feature type="transmembrane region" description="Helical" evidence="1">
    <location>
        <begin position="61"/>
        <end position="84"/>
    </location>
</feature>
<keyword evidence="3" id="KW-1185">Reference proteome</keyword>
<comment type="caution">
    <text evidence="2">The sequence shown here is derived from an EMBL/GenBank/DDBJ whole genome shotgun (WGS) entry which is preliminary data.</text>
</comment>
<dbReference type="AlphaFoldDB" id="A0A2N7VPX1"/>
<gene>
    <name evidence="2" type="ORF">C0Z19_21475</name>
</gene>
<feature type="transmembrane region" description="Helical" evidence="1">
    <location>
        <begin position="7"/>
        <end position="26"/>
    </location>
</feature>
<accession>A0A2N7VPX1</accession>
<name>A0A2N7VPX1_9BURK</name>
<dbReference type="EMBL" id="PNYB01000022">
    <property type="protein sequence ID" value="PMS19210.1"/>
    <property type="molecule type" value="Genomic_DNA"/>
</dbReference>
<dbReference type="RefSeq" id="WP_102611858.1">
    <property type="nucleotide sequence ID" value="NZ_CADIKD010000002.1"/>
</dbReference>
<evidence type="ECO:0000313" key="3">
    <source>
        <dbReference type="Proteomes" id="UP000235347"/>
    </source>
</evidence>
<keyword evidence="1" id="KW-0472">Membrane</keyword>
<reference evidence="2 3" key="1">
    <citation type="submission" date="2018-01" db="EMBL/GenBank/DDBJ databases">
        <title>Whole genome analyses suggest that Burkholderia sensu lato contains two further novel genera in the rhizoxinica-symbiotica group Mycetohabitans gen. nov., and Trinickia gen. nov.: implications for the evolution of diazotrophy and nodulation in the Burkholderiaceae.</title>
        <authorList>
            <person name="Estrada-de los Santos P."/>
            <person name="Palmer M."/>
            <person name="Chavez-Ramirez B."/>
            <person name="Beukes C."/>
            <person name="Steenkamp E.T."/>
            <person name="Hirsch A.M."/>
            <person name="Manyaka P."/>
            <person name="Maluk M."/>
            <person name="Lafos M."/>
            <person name="Crook M."/>
            <person name="Gross E."/>
            <person name="Simon M.F."/>
            <person name="Bueno dos Reis Junior F."/>
            <person name="Poole P.S."/>
            <person name="Venter S.N."/>
            <person name="James E.K."/>
        </authorList>
    </citation>
    <scope>NUCLEOTIDE SEQUENCE [LARGE SCALE GENOMIC DNA]</scope>
    <source>
        <strain evidence="2 3">GP25-8</strain>
    </source>
</reference>
<evidence type="ECO:0000256" key="1">
    <source>
        <dbReference type="SAM" id="Phobius"/>
    </source>
</evidence>
<sequence>MKKAAYILANILVALVGGWWLAQFVGTLPYEMPSWLDSAIRGGIRLTGSAQLDNTDDIETIAIIVIFLVCSALVGALLALANFAGCRFLSRRHKTS</sequence>
<protein>
    <submittedName>
        <fullName evidence="2">Uncharacterized protein</fullName>
    </submittedName>
</protein>
<dbReference type="Proteomes" id="UP000235347">
    <property type="component" value="Unassembled WGS sequence"/>
</dbReference>